<comment type="similarity">
    <text evidence="1">In the C-terminal section; belongs to the transposase 35 family.</text>
</comment>
<keyword evidence="3" id="KW-0238">DNA-binding</keyword>
<dbReference type="Pfam" id="PF07282">
    <property type="entry name" value="Cas12f1-like_TNB"/>
    <property type="match status" value="1"/>
</dbReference>
<sequence length="189" mass="20857">LRRLLRKLARATRGSNRRAKVKAAIARVKARESDRRKDWVEKVSTDVARRFDVIAVENLKIRNMTRSARGTVEAPGRNVRAKAGLNRSIMAAAWGGLVRRLEDKAPGRVVKVNPAYTSQRCSACGIVDRQARESQARYRCRSCGYACNADVNAARNIAHAAGHAVSAREGPRVAGPVHREPQRDLLLVG</sequence>
<dbReference type="Pfam" id="PF01385">
    <property type="entry name" value="OrfB_IS605"/>
    <property type="match status" value="1"/>
</dbReference>
<comment type="caution">
    <text evidence="7">The sequence shown here is derived from an EMBL/GenBank/DDBJ whole genome shotgun (WGS) entry which is preliminary data.</text>
</comment>
<dbReference type="Proteomes" id="UP001212498">
    <property type="component" value="Unassembled WGS sequence"/>
</dbReference>
<feature type="domain" description="Cas12f1-like TNB" evidence="6">
    <location>
        <begin position="94"/>
        <end position="157"/>
    </location>
</feature>
<evidence type="ECO:0000313" key="7">
    <source>
        <dbReference type="EMBL" id="MDA0644782.1"/>
    </source>
</evidence>
<proteinExistence type="inferred from homology"/>
<keyword evidence="8" id="KW-1185">Reference proteome</keyword>
<keyword evidence="2" id="KW-0815">Transposition</keyword>
<evidence type="ECO:0000256" key="1">
    <source>
        <dbReference type="ARBA" id="ARBA00008761"/>
    </source>
</evidence>
<evidence type="ECO:0000259" key="6">
    <source>
        <dbReference type="Pfam" id="PF07282"/>
    </source>
</evidence>
<gene>
    <name evidence="7" type="ORF">OUY24_29495</name>
</gene>
<organism evidence="7 8">
    <name type="scientific">Nonomuraea ferruginea</name>
    <dbReference type="NCBI Taxonomy" id="46174"/>
    <lineage>
        <taxon>Bacteria</taxon>
        <taxon>Bacillati</taxon>
        <taxon>Actinomycetota</taxon>
        <taxon>Actinomycetes</taxon>
        <taxon>Streptosporangiales</taxon>
        <taxon>Streptosporangiaceae</taxon>
        <taxon>Nonomuraea</taxon>
    </lineage>
</organism>
<keyword evidence="4" id="KW-0233">DNA recombination</keyword>
<protein>
    <submittedName>
        <fullName evidence="7">Transposase</fullName>
    </submittedName>
</protein>
<name>A0ABT4T5L7_9ACTN</name>
<feature type="domain" description="Probable transposase IS891/IS1136/IS1341" evidence="5">
    <location>
        <begin position="2"/>
        <end position="67"/>
    </location>
</feature>
<dbReference type="NCBIfam" id="NF040570">
    <property type="entry name" value="guided_TnpB"/>
    <property type="match status" value="1"/>
</dbReference>
<evidence type="ECO:0000256" key="2">
    <source>
        <dbReference type="ARBA" id="ARBA00022578"/>
    </source>
</evidence>
<evidence type="ECO:0000256" key="4">
    <source>
        <dbReference type="ARBA" id="ARBA00023172"/>
    </source>
</evidence>
<evidence type="ECO:0000259" key="5">
    <source>
        <dbReference type="Pfam" id="PF01385"/>
    </source>
</evidence>
<evidence type="ECO:0000313" key="8">
    <source>
        <dbReference type="Proteomes" id="UP001212498"/>
    </source>
</evidence>
<dbReference type="RefSeq" id="WP_271278642.1">
    <property type="nucleotide sequence ID" value="NZ_JAPNUD010000110.1"/>
</dbReference>
<dbReference type="InterPro" id="IPR001959">
    <property type="entry name" value="Transposase"/>
</dbReference>
<evidence type="ECO:0000256" key="3">
    <source>
        <dbReference type="ARBA" id="ARBA00023125"/>
    </source>
</evidence>
<dbReference type="EMBL" id="JAPNUD010000110">
    <property type="protein sequence ID" value="MDA0644782.1"/>
    <property type="molecule type" value="Genomic_DNA"/>
</dbReference>
<feature type="non-terminal residue" evidence="7">
    <location>
        <position position="1"/>
    </location>
</feature>
<accession>A0ABT4T5L7</accession>
<dbReference type="InterPro" id="IPR010095">
    <property type="entry name" value="Cas12f1-like_TNB"/>
</dbReference>
<reference evidence="7 8" key="1">
    <citation type="submission" date="2022-11" db="EMBL/GenBank/DDBJ databases">
        <title>Nonomuraea corallina sp. nov., a new species of the genus Nonomuraea isolated from sea side sediment in Thai sea.</title>
        <authorList>
            <person name="Ngamcharungchit C."/>
            <person name="Matsumoto A."/>
            <person name="Suriyachadkun C."/>
            <person name="Panbangred W."/>
            <person name="Inahashi Y."/>
            <person name="Intra B."/>
        </authorList>
    </citation>
    <scope>NUCLEOTIDE SEQUENCE [LARGE SCALE GENOMIC DNA]</scope>
    <source>
        <strain evidence="7 8">DSM 43553</strain>
    </source>
</reference>